<keyword evidence="5 6" id="KW-0472">Membrane</keyword>
<dbReference type="EMBL" id="PGGN01000007">
    <property type="protein sequence ID" value="PSH54804.1"/>
    <property type="molecule type" value="Genomic_DNA"/>
</dbReference>
<dbReference type="SUPFAM" id="SSF81342">
    <property type="entry name" value="Transmembrane di-heme cytochromes"/>
    <property type="match status" value="1"/>
</dbReference>
<dbReference type="InterPro" id="IPR051542">
    <property type="entry name" value="Hydrogenase_cytochrome"/>
</dbReference>
<evidence type="ECO:0000256" key="6">
    <source>
        <dbReference type="SAM" id="Phobius"/>
    </source>
</evidence>
<evidence type="ECO:0000313" key="9">
    <source>
        <dbReference type="Proteomes" id="UP000241158"/>
    </source>
</evidence>
<proteinExistence type="predicted"/>
<dbReference type="InterPro" id="IPR011577">
    <property type="entry name" value="Cyt_b561_bac/Ni-Hgenase"/>
</dbReference>
<keyword evidence="2" id="KW-1003">Cell membrane</keyword>
<keyword evidence="9" id="KW-1185">Reference proteome</keyword>
<organism evidence="8 9">
    <name type="scientific">Phyllobacterium endophyticum</name>
    <dbReference type="NCBI Taxonomy" id="1149773"/>
    <lineage>
        <taxon>Bacteria</taxon>
        <taxon>Pseudomonadati</taxon>
        <taxon>Pseudomonadota</taxon>
        <taxon>Alphaproteobacteria</taxon>
        <taxon>Hyphomicrobiales</taxon>
        <taxon>Phyllobacteriaceae</taxon>
        <taxon>Phyllobacterium</taxon>
    </lineage>
</organism>
<evidence type="ECO:0000256" key="5">
    <source>
        <dbReference type="ARBA" id="ARBA00023136"/>
    </source>
</evidence>
<accession>A0A2P7AKR3</accession>
<feature type="transmembrane region" description="Helical" evidence="6">
    <location>
        <begin position="242"/>
        <end position="267"/>
    </location>
</feature>
<evidence type="ECO:0000313" key="8">
    <source>
        <dbReference type="EMBL" id="PSH54804.1"/>
    </source>
</evidence>
<evidence type="ECO:0000256" key="4">
    <source>
        <dbReference type="ARBA" id="ARBA00022989"/>
    </source>
</evidence>
<feature type="domain" description="Cytochrome b561 bacterial/Ni-hydrogenase" evidence="7">
    <location>
        <begin position="21"/>
        <end position="276"/>
    </location>
</feature>
<dbReference type="Pfam" id="PF01292">
    <property type="entry name" value="Ni_hydr_CYTB"/>
    <property type="match status" value="1"/>
</dbReference>
<keyword evidence="3 6" id="KW-0812">Transmembrane</keyword>
<comment type="caution">
    <text evidence="8">The sequence shown here is derived from an EMBL/GenBank/DDBJ whole genome shotgun (WGS) entry which is preliminary data.</text>
</comment>
<feature type="transmembrane region" description="Helical" evidence="6">
    <location>
        <begin position="130"/>
        <end position="151"/>
    </location>
</feature>
<gene>
    <name evidence="8" type="ORF">CU100_24795</name>
</gene>
<evidence type="ECO:0000259" key="7">
    <source>
        <dbReference type="Pfam" id="PF01292"/>
    </source>
</evidence>
<sequence length="290" mass="32325">MTSVTSGATGTAKPGKVLFYRHSLAVRVTHWLNVLCLSFLLMSGLQIFNAHPYLYWGQYGSDALPDPSFISIGAVQDGDTVKGVTRIGSLSLNTTGVLGASTENGELGPRAFPSWITIPSYQDLATGRRWHFFFAWFFVINGLVYLLYGLIGRHFRRDLVPTRDQLTPGHLAQEVADHARLRFPKGEKARHYNSLQKLTYMAVVFIVLPLMVLTGLTMSPGFNAIFPWLLDVFGGRQSARTIHFIAASLIVLFVIVHVVMVLVSGFWNNLRSMITGYYALKLEPKDEVSK</sequence>
<comment type="subcellular location">
    <subcellularLocation>
        <location evidence="1">Cell membrane</location>
        <topology evidence="1">Multi-pass membrane protein</topology>
    </subcellularLocation>
</comment>
<dbReference type="OrthoDB" id="9781740at2"/>
<protein>
    <recommendedName>
        <fullName evidence="7">Cytochrome b561 bacterial/Ni-hydrogenase domain-containing protein</fullName>
    </recommendedName>
</protein>
<evidence type="ECO:0000256" key="2">
    <source>
        <dbReference type="ARBA" id="ARBA00022475"/>
    </source>
</evidence>
<dbReference type="PANTHER" id="PTHR30485:SF1">
    <property type="entry name" value="CYTOCHROME YDHU-RELATED"/>
    <property type="match status" value="1"/>
</dbReference>
<dbReference type="PANTHER" id="PTHR30485">
    <property type="entry name" value="NI/FE-HYDROGENASE 1 B-TYPE CYTOCHROME SUBUNIT"/>
    <property type="match status" value="1"/>
</dbReference>
<dbReference type="AlphaFoldDB" id="A0A2P7AKR3"/>
<dbReference type="GO" id="GO:0022904">
    <property type="term" value="P:respiratory electron transport chain"/>
    <property type="evidence" value="ECO:0007669"/>
    <property type="project" value="InterPro"/>
</dbReference>
<dbReference type="InterPro" id="IPR016174">
    <property type="entry name" value="Di-haem_cyt_TM"/>
</dbReference>
<dbReference type="Gene3D" id="1.20.950.20">
    <property type="entry name" value="Transmembrane di-heme cytochromes, Chain C"/>
    <property type="match status" value="1"/>
</dbReference>
<dbReference type="GO" id="GO:0005886">
    <property type="term" value="C:plasma membrane"/>
    <property type="evidence" value="ECO:0007669"/>
    <property type="project" value="UniProtKB-SubCell"/>
</dbReference>
<reference evidence="9" key="1">
    <citation type="submission" date="2017-11" db="EMBL/GenBank/DDBJ databases">
        <authorList>
            <person name="Kuznetsova I."/>
            <person name="Sazanova A."/>
            <person name="Chirak E."/>
            <person name="Safronova V."/>
            <person name="Willems A."/>
        </authorList>
    </citation>
    <scope>NUCLEOTIDE SEQUENCE [LARGE SCALE GENOMIC DNA]</scope>
    <source>
        <strain evidence="9">PEPV15</strain>
    </source>
</reference>
<evidence type="ECO:0000256" key="3">
    <source>
        <dbReference type="ARBA" id="ARBA00022692"/>
    </source>
</evidence>
<dbReference type="Proteomes" id="UP000241158">
    <property type="component" value="Unassembled WGS sequence"/>
</dbReference>
<keyword evidence="4 6" id="KW-1133">Transmembrane helix</keyword>
<evidence type="ECO:0000256" key="1">
    <source>
        <dbReference type="ARBA" id="ARBA00004651"/>
    </source>
</evidence>
<name>A0A2P7AKR3_9HYPH</name>
<feature type="transmembrane region" description="Helical" evidence="6">
    <location>
        <begin position="198"/>
        <end position="222"/>
    </location>
</feature>
<dbReference type="RefSeq" id="WP_106719317.1">
    <property type="nucleotide sequence ID" value="NZ_JACHXT010000001.1"/>
</dbReference>
<dbReference type="GO" id="GO:0020037">
    <property type="term" value="F:heme binding"/>
    <property type="evidence" value="ECO:0007669"/>
    <property type="project" value="TreeGrafter"/>
</dbReference>
<dbReference type="GO" id="GO:0009055">
    <property type="term" value="F:electron transfer activity"/>
    <property type="evidence" value="ECO:0007669"/>
    <property type="project" value="InterPro"/>
</dbReference>
<feature type="transmembrane region" description="Helical" evidence="6">
    <location>
        <begin position="31"/>
        <end position="48"/>
    </location>
</feature>